<organism evidence="4 5">
    <name type="scientific">Sinanodonta woodiana</name>
    <name type="common">Chinese pond mussel</name>
    <name type="synonym">Anodonta woodiana</name>
    <dbReference type="NCBI Taxonomy" id="1069815"/>
    <lineage>
        <taxon>Eukaryota</taxon>
        <taxon>Metazoa</taxon>
        <taxon>Spiralia</taxon>
        <taxon>Lophotrochozoa</taxon>
        <taxon>Mollusca</taxon>
        <taxon>Bivalvia</taxon>
        <taxon>Autobranchia</taxon>
        <taxon>Heteroconchia</taxon>
        <taxon>Palaeoheterodonta</taxon>
        <taxon>Unionida</taxon>
        <taxon>Unionoidea</taxon>
        <taxon>Unionidae</taxon>
        <taxon>Unioninae</taxon>
        <taxon>Sinanodonta</taxon>
    </lineage>
</organism>
<sequence>MSLSGVWRHQMEAERNINRLRNCLPEKLEAFCKLHLTLLLDRSVKELEELFGESSSKHKTPIKKKVPTPFSKKKESHPQIGNRFPNREQVAQIYQLSESSYRGQKRLVPQVVHLNSDIYGIKVWRTTIYSVVRQVVHLNSDMYGIQVWCTTIYSVIWVKKNVTQGDDRSKAKDQQIKALQLLFLLISRENAILLECLLDLLHKVSNVSENRMNANSHGMVFAPGLICPKELTSLEFHSMSALFTKAVSFRIDTAPFLFKIPRELAVDVGNFWVEKEEPYKNVFTEESVPRHTSVHFSVHKTKIKSETSQEAQVTQQHIYSLRQDTSQFSNKKKFLKQISKENGTSARKGKHSRSISFGDSLKKHVPLLSKLKQPSSSDEDAELCGTDISREIGKTINFDSKELVSTYVKTPEKNIPEMEVKCIDTPASQTVEPMTCIPTQHIPKVSITNNEIWQVEMEKQEHKDLPVSCRKNPDLIFKAIQNKNGMQEMHNAVVSYHAITMMTPRSRKPIILHFPTRYLESDLCMTCSLKRMFDPHKQYLNSWIWRFLAHS</sequence>
<evidence type="ECO:0000313" key="4">
    <source>
        <dbReference type="EMBL" id="KAL3864607.1"/>
    </source>
</evidence>
<evidence type="ECO:0000313" key="5">
    <source>
        <dbReference type="Proteomes" id="UP001634394"/>
    </source>
</evidence>
<keyword evidence="1" id="KW-0343">GTPase activation</keyword>
<dbReference type="PANTHER" id="PTHR14963">
    <property type="entry name" value="RHO GTPASE ACTIVATING PROTEIN 18,19-RELATED"/>
    <property type="match status" value="1"/>
</dbReference>
<evidence type="ECO:0000256" key="1">
    <source>
        <dbReference type="ARBA" id="ARBA00022468"/>
    </source>
</evidence>
<feature type="region of interest" description="Disordered" evidence="2">
    <location>
        <begin position="58"/>
        <end position="82"/>
    </location>
</feature>
<keyword evidence="5" id="KW-1185">Reference proteome</keyword>
<evidence type="ECO:0000256" key="2">
    <source>
        <dbReference type="SAM" id="MobiDB-lite"/>
    </source>
</evidence>
<dbReference type="Pfam" id="PF00620">
    <property type="entry name" value="RhoGAP"/>
    <property type="match status" value="1"/>
</dbReference>
<dbReference type="GO" id="GO:0005096">
    <property type="term" value="F:GTPase activator activity"/>
    <property type="evidence" value="ECO:0007669"/>
    <property type="project" value="UniProtKB-KW"/>
</dbReference>
<dbReference type="PANTHER" id="PTHR14963:SF7">
    <property type="entry name" value="RHO GTPASE-ACTIVATING PROTEIN 19"/>
    <property type="match status" value="1"/>
</dbReference>
<dbReference type="InterPro" id="IPR000198">
    <property type="entry name" value="RhoGAP_dom"/>
</dbReference>
<feature type="domain" description="Rho-GAP" evidence="3">
    <location>
        <begin position="170"/>
        <end position="228"/>
    </location>
</feature>
<dbReference type="Proteomes" id="UP001634394">
    <property type="component" value="Unassembled WGS sequence"/>
</dbReference>
<accession>A0ABD3VVU6</accession>
<dbReference type="AlphaFoldDB" id="A0ABD3VVU6"/>
<evidence type="ECO:0000259" key="3">
    <source>
        <dbReference type="Pfam" id="PF00620"/>
    </source>
</evidence>
<gene>
    <name evidence="4" type="ORF">ACJMK2_006272</name>
</gene>
<comment type="caution">
    <text evidence="4">The sequence shown here is derived from an EMBL/GenBank/DDBJ whole genome shotgun (WGS) entry which is preliminary data.</text>
</comment>
<dbReference type="SUPFAM" id="SSF48350">
    <property type="entry name" value="GTPase activation domain, GAP"/>
    <property type="match status" value="1"/>
</dbReference>
<proteinExistence type="predicted"/>
<reference evidence="4 5" key="1">
    <citation type="submission" date="2024-11" db="EMBL/GenBank/DDBJ databases">
        <title>Chromosome-level genome assembly of the freshwater bivalve Anodonta woodiana.</title>
        <authorList>
            <person name="Chen X."/>
        </authorList>
    </citation>
    <scope>NUCLEOTIDE SEQUENCE [LARGE SCALE GENOMIC DNA]</scope>
    <source>
        <strain evidence="4">MN2024</strain>
        <tissue evidence="4">Gills</tissue>
    </source>
</reference>
<dbReference type="InterPro" id="IPR008936">
    <property type="entry name" value="Rho_GTPase_activation_prot"/>
</dbReference>
<protein>
    <recommendedName>
        <fullName evidence="3">Rho-GAP domain-containing protein</fullName>
    </recommendedName>
</protein>
<name>A0ABD3VVU6_SINWO</name>
<dbReference type="EMBL" id="JBJQND010000010">
    <property type="protein sequence ID" value="KAL3864607.1"/>
    <property type="molecule type" value="Genomic_DNA"/>
</dbReference>
<dbReference type="Gene3D" id="1.10.555.10">
    <property type="entry name" value="Rho GTPase activation protein"/>
    <property type="match status" value="1"/>
</dbReference>